<sequence>MHSSGSNSNLVLTGAAVGGMMLASSPMKGYITATAAHITGIEEHTKLTDRLKETNQKLAEHRVKEEHLGRQMLERTNQAKSALVKVIQERYGNDPRYANVLVEHGLVKRDAFNNDYKVTYGEKEKAFADKIAPGTKKRLDEFTAKIADIRVKQNQLEAASYTQWNKEHPNEPYKRTPELERRRNDMISQQKNLEKERATIINREVAPFPKENELHRLERLSEGHAITDKQKTELAHLRNEKKTHETQVAALLDKDNATMHRELENVDLKNSKPMTVSTTQSRFENETIHKLRSKDNAATKQVAWEGKTYQRNVNKETGEVNFEREYKPGVKEEISVTDSGQIKQKLTWNNVFGKPEESVKVFDANGKFLTELSGTKPATVETNPNEQVTIKPNDPKGEIQKNDLNEVKNLIANQNLTSKERLSKINTLDEIEVNGKRYVKETVVTENVKTKNTKEKVTFFTLQNENGKSERISFEEVNSGYTDAKGKPIKTIEMVQVQSEGTVAEDTKRFDRFGNEILIKTTRETILRLQRILSIT</sequence>
<protein>
    <submittedName>
        <fullName evidence="2">Uncharacterized protein</fullName>
    </submittedName>
</protein>
<comment type="caution">
    <text evidence="2">The sequence shown here is derived from an EMBL/GenBank/DDBJ whole genome shotgun (WGS) entry which is preliminary data.</text>
</comment>
<dbReference type="EMBL" id="AKXB02000032">
    <property type="protein sequence ID" value="EMO90740.1"/>
    <property type="molecule type" value="Genomic_DNA"/>
</dbReference>
<gene>
    <name evidence="2" type="ORF">LEP1GSC024_0338</name>
</gene>
<evidence type="ECO:0000313" key="2">
    <source>
        <dbReference type="EMBL" id="EMO90740.1"/>
    </source>
</evidence>
<proteinExistence type="predicted"/>
<evidence type="ECO:0000313" key="3">
    <source>
        <dbReference type="Proteomes" id="UP000012138"/>
    </source>
</evidence>
<name>M6YAG1_9LEPT</name>
<dbReference type="Proteomes" id="UP000012138">
    <property type="component" value="Unassembled WGS sequence"/>
</dbReference>
<accession>M6YAG1</accession>
<dbReference type="AlphaFoldDB" id="M6YAG1"/>
<keyword evidence="1" id="KW-0175">Coiled coil</keyword>
<evidence type="ECO:0000256" key="1">
    <source>
        <dbReference type="SAM" id="Coils"/>
    </source>
</evidence>
<organism evidence="2 3">
    <name type="scientific">Leptospira noguchii str. 2001034031</name>
    <dbReference type="NCBI Taxonomy" id="1193053"/>
    <lineage>
        <taxon>Bacteria</taxon>
        <taxon>Pseudomonadati</taxon>
        <taxon>Spirochaetota</taxon>
        <taxon>Spirochaetia</taxon>
        <taxon>Leptospirales</taxon>
        <taxon>Leptospiraceae</taxon>
        <taxon>Leptospira</taxon>
    </lineage>
</organism>
<reference evidence="2 3" key="1">
    <citation type="submission" date="2013-01" db="EMBL/GenBank/DDBJ databases">
        <authorList>
            <person name="Harkins D.M."/>
            <person name="Durkin A.S."/>
            <person name="Brinkac L.M."/>
            <person name="Haft D.H."/>
            <person name="Selengut J.D."/>
            <person name="Sanka R."/>
            <person name="DePew J."/>
            <person name="Purushe J."/>
            <person name="Whelen A.C."/>
            <person name="Vinetz J.M."/>
            <person name="Sutton G.G."/>
            <person name="Nierman W.C."/>
            <person name="Fouts D.E."/>
        </authorList>
    </citation>
    <scope>NUCLEOTIDE SEQUENCE [LARGE SCALE GENOMIC DNA]</scope>
    <source>
        <strain evidence="2 3">2001034031</strain>
    </source>
</reference>
<feature type="coiled-coil region" evidence="1">
    <location>
        <begin position="227"/>
        <end position="254"/>
    </location>
</feature>